<keyword evidence="2" id="KW-0863">Zinc-finger</keyword>
<proteinExistence type="predicted"/>
<feature type="compositionally biased region" description="Polar residues" evidence="4">
    <location>
        <begin position="7"/>
        <end position="21"/>
    </location>
</feature>
<keyword evidence="6" id="KW-0808">Transferase</keyword>
<keyword evidence="6" id="KW-0548">Nucleotidyltransferase</keyword>
<organism evidence="6">
    <name type="scientific">hydrothermal vent metagenome</name>
    <dbReference type="NCBI Taxonomy" id="652676"/>
    <lineage>
        <taxon>unclassified sequences</taxon>
        <taxon>metagenomes</taxon>
        <taxon>ecological metagenomes</taxon>
    </lineage>
</organism>
<evidence type="ECO:0000256" key="2">
    <source>
        <dbReference type="ARBA" id="ARBA00022771"/>
    </source>
</evidence>
<dbReference type="GO" id="GO:0005737">
    <property type="term" value="C:cytoplasm"/>
    <property type="evidence" value="ECO:0007669"/>
    <property type="project" value="TreeGrafter"/>
</dbReference>
<dbReference type="EC" id="2.7.7.-" evidence="6"/>
<dbReference type="SMART" id="SM00400">
    <property type="entry name" value="ZnF_CHCC"/>
    <property type="match status" value="1"/>
</dbReference>
<name>A0A3B0SSU2_9ZZZZ</name>
<protein>
    <submittedName>
        <fullName evidence="6">DNA primase</fullName>
        <ecNumber evidence="6">2.7.7.-</ecNumber>
    </submittedName>
</protein>
<keyword evidence="3" id="KW-0862">Zinc</keyword>
<dbReference type="InterPro" id="IPR050219">
    <property type="entry name" value="DnaG_primase"/>
</dbReference>
<dbReference type="AlphaFoldDB" id="A0A3B0SSU2"/>
<feature type="non-terminal residue" evidence="6">
    <location>
        <position position="126"/>
    </location>
</feature>
<keyword evidence="1" id="KW-0479">Metal-binding</keyword>
<dbReference type="Gene3D" id="3.90.580.10">
    <property type="entry name" value="Zinc finger, CHC2-type domain"/>
    <property type="match status" value="1"/>
</dbReference>
<dbReference type="GO" id="GO:0003677">
    <property type="term" value="F:DNA binding"/>
    <property type="evidence" value="ECO:0007669"/>
    <property type="project" value="InterPro"/>
</dbReference>
<gene>
    <name evidence="6" type="ORF">MNBD_ALPHA05-35</name>
</gene>
<dbReference type="PANTHER" id="PTHR30313:SF2">
    <property type="entry name" value="DNA PRIMASE"/>
    <property type="match status" value="1"/>
</dbReference>
<accession>A0A3B0SSU2</accession>
<feature type="region of interest" description="Disordered" evidence="4">
    <location>
        <begin position="1"/>
        <end position="21"/>
    </location>
</feature>
<evidence type="ECO:0000313" key="6">
    <source>
        <dbReference type="EMBL" id="VAW05352.1"/>
    </source>
</evidence>
<dbReference type="GO" id="GO:0003899">
    <property type="term" value="F:DNA-directed RNA polymerase activity"/>
    <property type="evidence" value="ECO:0007669"/>
    <property type="project" value="InterPro"/>
</dbReference>
<dbReference type="PANTHER" id="PTHR30313">
    <property type="entry name" value="DNA PRIMASE"/>
    <property type="match status" value="1"/>
</dbReference>
<dbReference type="InterPro" id="IPR036977">
    <property type="entry name" value="DNA_primase_Znf_CHC2"/>
</dbReference>
<dbReference type="EMBL" id="UOEH01000467">
    <property type="protein sequence ID" value="VAW05352.1"/>
    <property type="molecule type" value="Genomic_DNA"/>
</dbReference>
<evidence type="ECO:0000256" key="3">
    <source>
        <dbReference type="ARBA" id="ARBA00022833"/>
    </source>
</evidence>
<dbReference type="SUPFAM" id="SSF57783">
    <property type="entry name" value="Zinc beta-ribbon"/>
    <property type="match status" value="1"/>
</dbReference>
<sequence length="126" mass="13505">MSKKLSSDLTRSGKNGVQPDFSQIKKTTDIAQVIASFGIELKPAGQNDVKGLCPFHKDNKPSMVVTPAKGLFHCMSCGAAGNVIQFVAKMENLTEREAALKLLDAVPGIERASSLDDTRKKKTAEG</sequence>
<dbReference type="Pfam" id="PF01807">
    <property type="entry name" value="Zn_ribbon_DnaG"/>
    <property type="match status" value="1"/>
</dbReference>
<dbReference type="GO" id="GO:0008270">
    <property type="term" value="F:zinc ion binding"/>
    <property type="evidence" value="ECO:0007669"/>
    <property type="project" value="UniProtKB-KW"/>
</dbReference>
<feature type="domain" description="Zinc finger CHC2-type" evidence="5">
    <location>
        <begin position="49"/>
        <end position="103"/>
    </location>
</feature>
<dbReference type="GO" id="GO:0006269">
    <property type="term" value="P:DNA replication, synthesis of primer"/>
    <property type="evidence" value="ECO:0007669"/>
    <property type="project" value="TreeGrafter"/>
</dbReference>
<evidence type="ECO:0000256" key="4">
    <source>
        <dbReference type="SAM" id="MobiDB-lite"/>
    </source>
</evidence>
<dbReference type="InterPro" id="IPR002694">
    <property type="entry name" value="Znf_CHC2"/>
</dbReference>
<reference evidence="6" key="1">
    <citation type="submission" date="2018-06" db="EMBL/GenBank/DDBJ databases">
        <authorList>
            <person name="Zhirakovskaya E."/>
        </authorList>
    </citation>
    <scope>NUCLEOTIDE SEQUENCE</scope>
</reference>
<evidence type="ECO:0000256" key="1">
    <source>
        <dbReference type="ARBA" id="ARBA00022723"/>
    </source>
</evidence>
<evidence type="ECO:0000259" key="5">
    <source>
        <dbReference type="SMART" id="SM00400"/>
    </source>
</evidence>